<evidence type="ECO:0000256" key="5">
    <source>
        <dbReference type="SAM" id="Phobius"/>
    </source>
</evidence>
<keyword evidence="2 5" id="KW-0812">Transmembrane</keyword>
<sequence length="100" mass="10589">MSRDPGAQPERTRLAWRRTLLAATVLVLLAARGAVMPPLVPADLLVVGGLALVWLGMLAGAHRRIQAFASPRPVRMGLPTAWLATGSVVGLAVLGFVTLW</sequence>
<dbReference type="EMBL" id="VLLL01000012">
    <property type="protein sequence ID" value="TWJ06405.1"/>
    <property type="molecule type" value="Genomic_DNA"/>
</dbReference>
<dbReference type="GO" id="GO:0012505">
    <property type="term" value="C:endomembrane system"/>
    <property type="evidence" value="ECO:0007669"/>
    <property type="project" value="UniProtKB-SubCell"/>
</dbReference>
<dbReference type="AlphaFoldDB" id="A0A562ULB8"/>
<evidence type="ECO:0000313" key="7">
    <source>
        <dbReference type="EMBL" id="TWJ06405.1"/>
    </source>
</evidence>
<keyword evidence="3 5" id="KW-1133">Transmembrane helix</keyword>
<dbReference type="InterPro" id="IPR003807">
    <property type="entry name" value="DUF202"/>
</dbReference>
<comment type="subcellular location">
    <subcellularLocation>
        <location evidence="1">Endomembrane system</location>
        <topology evidence="1">Multi-pass membrane protein</topology>
    </subcellularLocation>
</comment>
<feature type="transmembrane region" description="Helical" evidence="5">
    <location>
        <begin position="81"/>
        <end position="99"/>
    </location>
</feature>
<evidence type="ECO:0000256" key="1">
    <source>
        <dbReference type="ARBA" id="ARBA00004127"/>
    </source>
</evidence>
<reference evidence="7 8" key="1">
    <citation type="journal article" date="2013" name="Stand. Genomic Sci.">
        <title>Genomic Encyclopedia of Type Strains, Phase I: The one thousand microbial genomes (KMG-I) project.</title>
        <authorList>
            <person name="Kyrpides N.C."/>
            <person name="Woyke T."/>
            <person name="Eisen J.A."/>
            <person name="Garrity G."/>
            <person name="Lilburn T.G."/>
            <person name="Beck B.J."/>
            <person name="Whitman W.B."/>
            <person name="Hugenholtz P."/>
            <person name="Klenk H.P."/>
        </authorList>
    </citation>
    <scope>NUCLEOTIDE SEQUENCE [LARGE SCALE GENOMIC DNA]</scope>
    <source>
        <strain evidence="7 8">DSM 45044</strain>
    </source>
</reference>
<accession>A0A562ULB8</accession>
<evidence type="ECO:0000256" key="2">
    <source>
        <dbReference type="ARBA" id="ARBA00022692"/>
    </source>
</evidence>
<evidence type="ECO:0000256" key="3">
    <source>
        <dbReference type="ARBA" id="ARBA00022989"/>
    </source>
</evidence>
<feature type="domain" description="DUF202" evidence="6">
    <location>
        <begin position="4"/>
        <end position="66"/>
    </location>
</feature>
<dbReference type="Proteomes" id="UP000321617">
    <property type="component" value="Unassembled WGS sequence"/>
</dbReference>
<evidence type="ECO:0000259" key="6">
    <source>
        <dbReference type="Pfam" id="PF02656"/>
    </source>
</evidence>
<gene>
    <name evidence="7" type="ORF">LX16_5141</name>
</gene>
<keyword evidence="4 5" id="KW-0472">Membrane</keyword>
<comment type="caution">
    <text evidence="7">The sequence shown here is derived from an EMBL/GenBank/DDBJ whole genome shotgun (WGS) entry which is preliminary data.</text>
</comment>
<organism evidence="7 8">
    <name type="scientific">Stackebrandtia albiflava</name>
    <dbReference type="NCBI Taxonomy" id="406432"/>
    <lineage>
        <taxon>Bacteria</taxon>
        <taxon>Bacillati</taxon>
        <taxon>Actinomycetota</taxon>
        <taxon>Actinomycetes</taxon>
        <taxon>Glycomycetales</taxon>
        <taxon>Glycomycetaceae</taxon>
        <taxon>Stackebrandtia</taxon>
    </lineage>
</organism>
<evidence type="ECO:0000256" key="4">
    <source>
        <dbReference type="ARBA" id="ARBA00023136"/>
    </source>
</evidence>
<proteinExistence type="predicted"/>
<evidence type="ECO:0000313" key="8">
    <source>
        <dbReference type="Proteomes" id="UP000321617"/>
    </source>
</evidence>
<feature type="transmembrane region" description="Helical" evidence="5">
    <location>
        <begin position="43"/>
        <end position="61"/>
    </location>
</feature>
<name>A0A562ULB8_9ACTN</name>
<protein>
    <submittedName>
        <fullName evidence="7">Uncharacterized protein DUF202</fullName>
    </submittedName>
</protein>
<dbReference type="Pfam" id="PF02656">
    <property type="entry name" value="DUF202"/>
    <property type="match status" value="1"/>
</dbReference>
<keyword evidence="8" id="KW-1185">Reference proteome</keyword>
<dbReference type="RefSeq" id="WP_147144493.1">
    <property type="nucleotide sequence ID" value="NZ_BAABIJ010000002.1"/>
</dbReference>